<comment type="caution">
    <text evidence="1">The sequence shown here is derived from an EMBL/GenBank/DDBJ whole genome shotgun (WGS) entry which is preliminary data.</text>
</comment>
<proteinExistence type="predicted"/>
<keyword evidence="2" id="KW-1185">Reference proteome</keyword>
<evidence type="ECO:0000313" key="1">
    <source>
        <dbReference type="EMBL" id="MFC4701768.1"/>
    </source>
</evidence>
<dbReference type="Proteomes" id="UP001595897">
    <property type="component" value="Unassembled WGS sequence"/>
</dbReference>
<protein>
    <submittedName>
        <fullName evidence="1">Uncharacterized protein</fullName>
    </submittedName>
</protein>
<accession>A0ABV9M287</accession>
<gene>
    <name evidence="1" type="ORF">ACFO4O_16570</name>
</gene>
<evidence type="ECO:0000313" key="2">
    <source>
        <dbReference type="Proteomes" id="UP001595897"/>
    </source>
</evidence>
<dbReference type="EMBL" id="JBHSGU010000025">
    <property type="protein sequence ID" value="MFC4701768.1"/>
    <property type="molecule type" value="Genomic_DNA"/>
</dbReference>
<sequence>MKNPFSSLNKKIKGAIRDKAIERAKTRIVLMQKKPEDFASEELEVIVQEEEGKLYSAIKEKGLLAVLAVLGFNIFG</sequence>
<name>A0ABV9M287_9ALTE</name>
<reference evidence="2" key="1">
    <citation type="journal article" date="2019" name="Int. J. Syst. Evol. Microbiol.">
        <title>The Global Catalogue of Microorganisms (GCM) 10K type strain sequencing project: providing services to taxonomists for standard genome sequencing and annotation.</title>
        <authorList>
            <consortium name="The Broad Institute Genomics Platform"/>
            <consortium name="The Broad Institute Genome Sequencing Center for Infectious Disease"/>
            <person name="Wu L."/>
            <person name="Ma J."/>
        </authorList>
    </citation>
    <scope>NUCLEOTIDE SEQUENCE [LARGE SCALE GENOMIC DNA]</scope>
    <source>
        <strain evidence="2">KACC 12507</strain>
    </source>
</reference>
<dbReference type="RefSeq" id="WP_382410554.1">
    <property type="nucleotide sequence ID" value="NZ_JBHSGU010000025.1"/>
</dbReference>
<organism evidence="1 2">
    <name type="scientific">Glaciecola siphonariae</name>
    <dbReference type="NCBI Taxonomy" id="521012"/>
    <lineage>
        <taxon>Bacteria</taxon>
        <taxon>Pseudomonadati</taxon>
        <taxon>Pseudomonadota</taxon>
        <taxon>Gammaproteobacteria</taxon>
        <taxon>Alteromonadales</taxon>
        <taxon>Alteromonadaceae</taxon>
        <taxon>Glaciecola</taxon>
    </lineage>
</organism>